<organism evidence="4 5">
    <name type="scientific">Leptomonas seymouri</name>
    <dbReference type="NCBI Taxonomy" id="5684"/>
    <lineage>
        <taxon>Eukaryota</taxon>
        <taxon>Discoba</taxon>
        <taxon>Euglenozoa</taxon>
        <taxon>Kinetoplastea</taxon>
        <taxon>Metakinetoplastina</taxon>
        <taxon>Trypanosomatida</taxon>
        <taxon>Trypanosomatidae</taxon>
        <taxon>Leishmaniinae</taxon>
        <taxon>Leptomonas</taxon>
    </lineage>
</organism>
<reference evidence="4 5" key="1">
    <citation type="journal article" date="2015" name="PLoS Pathog.">
        <title>Leptomonas seymouri: Adaptations to the Dixenous Life Cycle Analyzed by Genome Sequencing, Transcriptome Profiling and Co-infection with Leishmania donovani.</title>
        <authorList>
            <person name="Kraeva N."/>
            <person name="Butenko A."/>
            <person name="Hlavacova J."/>
            <person name="Kostygov A."/>
            <person name="Myskova J."/>
            <person name="Grybchuk D."/>
            <person name="Lestinova T."/>
            <person name="Votypka J."/>
            <person name="Volf P."/>
            <person name="Opperdoes F."/>
            <person name="Flegontov P."/>
            <person name="Lukes J."/>
            <person name="Yurchenko V."/>
        </authorList>
    </citation>
    <scope>NUCLEOTIDE SEQUENCE [LARGE SCALE GENOMIC DNA]</scope>
    <source>
        <strain evidence="4 5">ATCC 30220</strain>
    </source>
</reference>
<keyword evidence="1" id="KW-0479">Metal-binding</keyword>
<feature type="domain" description="RING-type" evidence="3">
    <location>
        <begin position="285"/>
        <end position="326"/>
    </location>
</feature>
<dbReference type="Proteomes" id="UP000038009">
    <property type="component" value="Unassembled WGS sequence"/>
</dbReference>
<evidence type="ECO:0000259" key="3">
    <source>
        <dbReference type="PROSITE" id="PS50089"/>
    </source>
</evidence>
<dbReference type="SUPFAM" id="SSF57850">
    <property type="entry name" value="RING/U-box"/>
    <property type="match status" value="1"/>
</dbReference>
<dbReference type="CDD" id="cd16454">
    <property type="entry name" value="RING-H2_PA-TM-RING"/>
    <property type="match status" value="1"/>
</dbReference>
<feature type="compositionally biased region" description="Polar residues" evidence="2">
    <location>
        <begin position="95"/>
        <end position="109"/>
    </location>
</feature>
<gene>
    <name evidence="4" type="ORF">ABL78_7226</name>
</gene>
<dbReference type="OrthoDB" id="21204at2759"/>
<dbReference type="InterPro" id="IPR001841">
    <property type="entry name" value="Znf_RING"/>
</dbReference>
<keyword evidence="1" id="KW-0862">Zinc</keyword>
<comment type="caution">
    <text evidence="4">The sequence shown here is derived from an EMBL/GenBank/DDBJ whole genome shotgun (WGS) entry which is preliminary data.</text>
</comment>
<evidence type="ECO:0000313" key="4">
    <source>
        <dbReference type="EMBL" id="KPI83723.1"/>
    </source>
</evidence>
<dbReference type="Pfam" id="PF13639">
    <property type="entry name" value="zf-RING_2"/>
    <property type="match status" value="1"/>
</dbReference>
<feature type="region of interest" description="Disordered" evidence="2">
    <location>
        <begin position="80"/>
        <end position="118"/>
    </location>
</feature>
<dbReference type="GO" id="GO:0008270">
    <property type="term" value="F:zinc ion binding"/>
    <property type="evidence" value="ECO:0007669"/>
    <property type="project" value="UniProtKB-KW"/>
</dbReference>
<dbReference type="AlphaFoldDB" id="A0A0N1HSN5"/>
<proteinExistence type="predicted"/>
<protein>
    <recommendedName>
        <fullName evidence="3">RING-type domain-containing protein</fullName>
    </recommendedName>
</protein>
<evidence type="ECO:0000256" key="1">
    <source>
        <dbReference type="PROSITE-ProRule" id="PRU00175"/>
    </source>
</evidence>
<keyword evidence="5" id="KW-1185">Reference proteome</keyword>
<dbReference type="PANTHER" id="PTHR45676:SF41">
    <property type="entry name" value="RING-H2 FINGER PROTEIN ATL66"/>
    <property type="match status" value="1"/>
</dbReference>
<keyword evidence="1" id="KW-0863">Zinc-finger</keyword>
<dbReference type="Gene3D" id="3.30.40.10">
    <property type="entry name" value="Zinc/RING finger domain, C3HC4 (zinc finger)"/>
    <property type="match status" value="1"/>
</dbReference>
<name>A0A0N1HSN5_LEPSE</name>
<feature type="region of interest" description="Disordered" evidence="2">
    <location>
        <begin position="1"/>
        <end position="45"/>
    </location>
</feature>
<accession>A0A0N1HSN5</accession>
<feature type="region of interest" description="Disordered" evidence="2">
    <location>
        <begin position="166"/>
        <end position="195"/>
    </location>
</feature>
<evidence type="ECO:0000313" key="5">
    <source>
        <dbReference type="Proteomes" id="UP000038009"/>
    </source>
</evidence>
<dbReference type="PROSITE" id="PS50089">
    <property type="entry name" value="ZF_RING_2"/>
    <property type="match status" value="1"/>
</dbReference>
<dbReference type="EMBL" id="LJSK01000332">
    <property type="protein sequence ID" value="KPI83723.1"/>
    <property type="molecule type" value="Genomic_DNA"/>
</dbReference>
<dbReference type="PANTHER" id="PTHR45676">
    <property type="entry name" value="RING-H2 FINGER PROTEIN ATL51-RELATED"/>
    <property type="match status" value="1"/>
</dbReference>
<dbReference type="InterPro" id="IPR013083">
    <property type="entry name" value="Znf_RING/FYVE/PHD"/>
</dbReference>
<evidence type="ECO:0000256" key="2">
    <source>
        <dbReference type="SAM" id="MobiDB-lite"/>
    </source>
</evidence>
<dbReference type="SMART" id="SM00184">
    <property type="entry name" value="RING"/>
    <property type="match status" value="1"/>
</dbReference>
<sequence>MFGVSYSPMTRLFDTPQRYHGGSEFRPPSPDSRCQSCPSHRRRSRSNPFLIAAAAGPTDAQQGEAADGPAVAPMCRHEAMLPNGRGPRPSVLGSRHSSLPRQQSPTGRTEVNRGGSDAQHAVPLSNVLVRGLHGFQTCMRIVMHSHKCGVLKERLMPYEASNSNATYRVPESPVPMMRGANREDTGRHGRRRRAQAQVPGIPIGEQHRLLQRLRFFCSSLNQETASVTSSPTSKCSSTSSSLSVLTPLSVSVPHGADPCTMQSWFVSLDAADPHRVPCSVMPHSCFVCLRRFQDEEDVAELPCAHLFHFSCIIRWLRRQGSCPCCRADVRKLYRQTKGATEDPPGAAAR</sequence>
<dbReference type="VEuPathDB" id="TriTrypDB:Lsey_0332_0010"/>